<dbReference type="GO" id="GO:0016788">
    <property type="term" value="F:hydrolase activity, acting on ester bonds"/>
    <property type="evidence" value="ECO:0007669"/>
    <property type="project" value="UniProtKB-ARBA"/>
</dbReference>
<dbReference type="EMBL" id="QFRJ01000009">
    <property type="protein sequence ID" value="PWH85053.1"/>
    <property type="molecule type" value="Genomic_DNA"/>
</dbReference>
<dbReference type="InterPro" id="IPR036514">
    <property type="entry name" value="SGNH_hydro_sf"/>
</dbReference>
<dbReference type="OrthoDB" id="7443339at2"/>
<dbReference type="Gene3D" id="2.60.40.10">
    <property type="entry name" value="Immunoglobulins"/>
    <property type="match status" value="1"/>
</dbReference>
<proteinExistence type="predicted"/>
<dbReference type="InterPro" id="IPR035986">
    <property type="entry name" value="PKD_dom_sf"/>
</dbReference>
<dbReference type="Proteomes" id="UP000245370">
    <property type="component" value="Unassembled WGS sequence"/>
</dbReference>
<sequence>MKRILGLALLLVTVTGFSQTTKKVLFIGNSYTSANNLPALISSMAQADGNIVISDASIPGGAQLSQHTTNATTLSKIASKDWDFVVIQEQSQKPSFPDAQVQAGVYPYAEILVDSIYSNNECSVPLFYSTWGRQNGDPQWVGINTFEKMNTRLFNAYTYMADQAEAMLSPIGIGFAHVNQDPNAVVGFNDLYTSDGSHPTIKGSYLAACIFNNIIFDGISTGNTFVPNGMNSTETTYLQGVADHVVYLVDTIQIDYRPDLTNNTFTTTVNSAQVTFTPSITDGVFDYWDFGDGQTSTQENAVHTYAANGIYEVTLHTSAQCQSDSLKQNVDITSLSVSTEEITMFNIYPNPSANGKINVDFKGEESYTVYTLLGKEIYQGKAKQLMLSKGTYVVRYRDEVRRVTIL</sequence>
<dbReference type="InterPro" id="IPR022409">
    <property type="entry name" value="PKD/Chitinase_dom"/>
</dbReference>
<dbReference type="Gene3D" id="3.40.50.1110">
    <property type="entry name" value="SGNH hydrolase"/>
    <property type="match status" value="1"/>
</dbReference>
<accession>A0A2U2XBB3</accession>
<dbReference type="RefSeq" id="WP_109360016.1">
    <property type="nucleotide sequence ID" value="NZ_QFRJ01000009.1"/>
</dbReference>
<name>A0A2U2XBB3_9FLAO</name>
<protein>
    <recommendedName>
        <fullName evidence="1">PKD domain-containing protein</fullName>
    </recommendedName>
</protein>
<comment type="caution">
    <text evidence="2">The sequence shown here is derived from an EMBL/GenBank/DDBJ whole genome shotgun (WGS) entry which is preliminary data.</text>
</comment>
<dbReference type="InterPro" id="IPR000601">
    <property type="entry name" value="PKD_dom"/>
</dbReference>
<dbReference type="CDD" id="cd00146">
    <property type="entry name" value="PKD"/>
    <property type="match status" value="1"/>
</dbReference>
<dbReference type="PROSITE" id="PS50093">
    <property type="entry name" value="PKD"/>
    <property type="match status" value="1"/>
</dbReference>
<reference evidence="2 3" key="1">
    <citation type="submission" date="2018-05" db="EMBL/GenBank/DDBJ databases">
        <title>Brumimicrobium oceani sp. nov., isolated from coastal sediment.</title>
        <authorList>
            <person name="Kou Y."/>
        </authorList>
    </citation>
    <scope>NUCLEOTIDE SEQUENCE [LARGE SCALE GENOMIC DNA]</scope>
    <source>
        <strain evidence="2 3">C305</strain>
    </source>
</reference>
<dbReference type="SMART" id="SM00089">
    <property type="entry name" value="PKD"/>
    <property type="match status" value="1"/>
</dbReference>
<dbReference type="SUPFAM" id="SSF49299">
    <property type="entry name" value="PKD domain"/>
    <property type="match status" value="1"/>
</dbReference>
<reference evidence="2 3" key="2">
    <citation type="submission" date="2018-05" db="EMBL/GenBank/DDBJ databases">
        <authorList>
            <person name="Lanie J.A."/>
            <person name="Ng W.-L."/>
            <person name="Kazmierczak K.M."/>
            <person name="Andrzejewski T.M."/>
            <person name="Davidsen T.M."/>
            <person name="Wayne K.J."/>
            <person name="Tettelin H."/>
            <person name="Glass J.I."/>
            <person name="Rusch D."/>
            <person name="Podicherti R."/>
            <person name="Tsui H.-C.T."/>
            <person name="Winkler M.E."/>
        </authorList>
    </citation>
    <scope>NUCLEOTIDE SEQUENCE [LARGE SCALE GENOMIC DNA]</scope>
    <source>
        <strain evidence="2 3">C305</strain>
    </source>
</reference>
<dbReference type="InterPro" id="IPR013783">
    <property type="entry name" value="Ig-like_fold"/>
</dbReference>
<dbReference type="Pfam" id="PF18911">
    <property type="entry name" value="PKD_4"/>
    <property type="match status" value="1"/>
</dbReference>
<keyword evidence="3" id="KW-1185">Reference proteome</keyword>
<evidence type="ECO:0000259" key="1">
    <source>
        <dbReference type="PROSITE" id="PS50093"/>
    </source>
</evidence>
<evidence type="ECO:0000313" key="2">
    <source>
        <dbReference type="EMBL" id="PWH85053.1"/>
    </source>
</evidence>
<feature type="domain" description="PKD" evidence="1">
    <location>
        <begin position="288"/>
        <end position="339"/>
    </location>
</feature>
<dbReference type="SUPFAM" id="SSF52266">
    <property type="entry name" value="SGNH hydrolase"/>
    <property type="match status" value="1"/>
</dbReference>
<gene>
    <name evidence="2" type="ORF">DIT68_11825</name>
</gene>
<dbReference type="AlphaFoldDB" id="A0A2U2XBB3"/>
<organism evidence="2 3">
    <name type="scientific">Brumimicrobium oceani</name>
    <dbReference type="NCBI Taxonomy" id="2100725"/>
    <lineage>
        <taxon>Bacteria</taxon>
        <taxon>Pseudomonadati</taxon>
        <taxon>Bacteroidota</taxon>
        <taxon>Flavobacteriia</taxon>
        <taxon>Flavobacteriales</taxon>
        <taxon>Crocinitomicaceae</taxon>
        <taxon>Brumimicrobium</taxon>
    </lineage>
</organism>
<evidence type="ECO:0000313" key="3">
    <source>
        <dbReference type="Proteomes" id="UP000245370"/>
    </source>
</evidence>